<dbReference type="Proteomes" id="UP000194546">
    <property type="component" value="Unassembled WGS sequence"/>
</dbReference>
<dbReference type="EMBL" id="NBTY01000196">
    <property type="protein sequence ID" value="OTP67400.1"/>
    <property type="molecule type" value="Genomic_DNA"/>
</dbReference>
<evidence type="ECO:0008006" key="3">
    <source>
        <dbReference type="Google" id="ProtNLM"/>
    </source>
</evidence>
<name>A0A242M8H7_CABSO</name>
<organism evidence="1 2">
    <name type="scientific">Caballeronia sordidicola</name>
    <name type="common">Burkholderia sordidicola</name>
    <dbReference type="NCBI Taxonomy" id="196367"/>
    <lineage>
        <taxon>Bacteria</taxon>
        <taxon>Pseudomonadati</taxon>
        <taxon>Pseudomonadota</taxon>
        <taxon>Betaproteobacteria</taxon>
        <taxon>Burkholderiales</taxon>
        <taxon>Burkholderiaceae</taxon>
        <taxon>Caballeronia</taxon>
    </lineage>
</organism>
<comment type="caution">
    <text evidence="1">The sequence shown here is derived from an EMBL/GenBank/DDBJ whole genome shotgun (WGS) entry which is preliminary data.</text>
</comment>
<gene>
    <name evidence="1" type="ORF">PAMC26510_31185</name>
</gene>
<evidence type="ECO:0000313" key="2">
    <source>
        <dbReference type="Proteomes" id="UP000194546"/>
    </source>
</evidence>
<protein>
    <recommendedName>
        <fullName evidence="3">Transposase</fullName>
    </recommendedName>
</protein>
<dbReference type="AlphaFoldDB" id="A0A242M8H7"/>
<proteinExistence type="predicted"/>
<reference evidence="1 2" key="1">
    <citation type="submission" date="2017-03" db="EMBL/GenBank/DDBJ databases">
        <title>Genome analysis of strain PAMC 26510.</title>
        <authorList>
            <person name="Oh H.-M."/>
            <person name="Yang J.-A."/>
        </authorList>
    </citation>
    <scope>NUCLEOTIDE SEQUENCE [LARGE SCALE GENOMIC DNA]</scope>
    <source>
        <strain evidence="1 2">PAMC 26510</strain>
    </source>
</reference>
<accession>A0A242M8H7</accession>
<evidence type="ECO:0000313" key="1">
    <source>
        <dbReference type="EMBL" id="OTP67400.1"/>
    </source>
</evidence>
<sequence length="89" mass="9775">MARENGLNANLVYTWRLRYLVQQQAEAVRLVPVAIVNEVSSLNESPAPSESEVARQQGSIEVRIGRAVVKVDGIVDAEMLRTVLGSLRS</sequence>